<evidence type="ECO:0008006" key="2">
    <source>
        <dbReference type="Google" id="ProtNLM"/>
    </source>
</evidence>
<reference evidence="1" key="1">
    <citation type="journal article" date="2010" name="Science">
        <title>Plasticity of animal genome architecture unmasked by rapid evolution of a pelagic tunicate.</title>
        <authorList>
            <person name="Denoeud F."/>
            <person name="Henriet S."/>
            <person name="Mungpakdee S."/>
            <person name="Aury J.M."/>
            <person name="Da Silva C."/>
            <person name="Brinkmann H."/>
            <person name="Mikhaleva J."/>
            <person name="Olsen L.C."/>
            <person name="Jubin C."/>
            <person name="Canestro C."/>
            <person name="Bouquet J.M."/>
            <person name="Danks G."/>
            <person name="Poulain J."/>
            <person name="Campsteijn C."/>
            <person name="Adamski M."/>
            <person name="Cross I."/>
            <person name="Yadetie F."/>
            <person name="Muffato M."/>
            <person name="Louis A."/>
            <person name="Butcher S."/>
            <person name="Tsagkogeorga G."/>
            <person name="Konrad A."/>
            <person name="Singh S."/>
            <person name="Jensen M.F."/>
            <person name="Cong E.H."/>
            <person name="Eikeseth-Otteraa H."/>
            <person name="Noel B."/>
            <person name="Anthouard V."/>
            <person name="Porcel B.M."/>
            <person name="Kachouri-Lafond R."/>
            <person name="Nishino A."/>
            <person name="Ugolini M."/>
            <person name="Chourrout P."/>
            <person name="Nishida H."/>
            <person name="Aasland R."/>
            <person name="Huzurbazar S."/>
            <person name="Westhof E."/>
            <person name="Delsuc F."/>
            <person name="Lehrach H."/>
            <person name="Reinhardt R."/>
            <person name="Weissenbach J."/>
            <person name="Roy S.W."/>
            <person name="Artiguenave F."/>
            <person name="Postlethwait J.H."/>
            <person name="Manak J.R."/>
            <person name="Thompson E.M."/>
            <person name="Jaillon O."/>
            <person name="Du Pasquier L."/>
            <person name="Boudinot P."/>
            <person name="Liberles D.A."/>
            <person name="Volff J.N."/>
            <person name="Philippe H."/>
            <person name="Lenhard B."/>
            <person name="Roest Crollius H."/>
            <person name="Wincker P."/>
            <person name="Chourrout D."/>
        </authorList>
    </citation>
    <scope>NUCLEOTIDE SEQUENCE [LARGE SCALE GENOMIC DNA]</scope>
</reference>
<dbReference type="PANTHER" id="PTHR13593:SF113">
    <property type="entry name" value="SI:DKEY-266F7.9"/>
    <property type="match status" value="1"/>
</dbReference>
<dbReference type="PANTHER" id="PTHR13593">
    <property type="match status" value="1"/>
</dbReference>
<dbReference type="GO" id="GO:0008081">
    <property type="term" value="F:phosphoric diester hydrolase activity"/>
    <property type="evidence" value="ECO:0007669"/>
    <property type="project" value="InterPro"/>
</dbReference>
<gene>
    <name evidence="1" type="ORF">GSOID_T00026571001</name>
</gene>
<dbReference type="EMBL" id="FN657568">
    <property type="protein sequence ID" value="CBY42839.1"/>
    <property type="molecule type" value="Genomic_DNA"/>
</dbReference>
<name>E4Z561_OIKDI</name>
<feature type="non-terminal residue" evidence="1">
    <location>
        <position position="1"/>
    </location>
</feature>
<sequence>ITYKLAITQVLSTSDQLEAGIRYLDYRTMPLRPNREDLYNAHSLYGPSTEYEMMQIWNFIRENPGELVIINFNHFYDMDQKHYDWLEQHLSDLYGDKICSIPEKPLSTFSFNDIKSTGCAVIILYGSSIRPDFAWNKGSFLTDPWLNKQDKDSLFSGLDSNLEKGRPQDQFYGSQALLTAGKDFIVHSSIILFQKIGCL</sequence>
<organism evidence="1">
    <name type="scientific">Oikopleura dioica</name>
    <name type="common">Tunicate</name>
    <dbReference type="NCBI Taxonomy" id="34765"/>
    <lineage>
        <taxon>Eukaryota</taxon>
        <taxon>Metazoa</taxon>
        <taxon>Chordata</taxon>
        <taxon>Tunicata</taxon>
        <taxon>Appendicularia</taxon>
        <taxon>Copelata</taxon>
        <taxon>Oikopleuridae</taxon>
        <taxon>Oikopleura</taxon>
    </lineage>
</organism>
<dbReference type="Gene3D" id="3.20.20.190">
    <property type="entry name" value="Phosphatidylinositol (PI) phosphodiesterase"/>
    <property type="match status" value="1"/>
</dbReference>
<dbReference type="InterPro" id="IPR017946">
    <property type="entry name" value="PLC-like_Pdiesterase_TIM-brl"/>
</dbReference>
<dbReference type="SUPFAM" id="SSF51695">
    <property type="entry name" value="PLC-like phosphodiesterases"/>
    <property type="match status" value="1"/>
</dbReference>
<dbReference type="InterPro" id="IPR051057">
    <property type="entry name" value="PI-PLC_domain"/>
</dbReference>
<dbReference type="Proteomes" id="UP000011014">
    <property type="component" value="Unassembled WGS sequence"/>
</dbReference>
<dbReference type="AlphaFoldDB" id="E4Z561"/>
<dbReference type="GO" id="GO:0006629">
    <property type="term" value="P:lipid metabolic process"/>
    <property type="evidence" value="ECO:0007669"/>
    <property type="project" value="InterPro"/>
</dbReference>
<proteinExistence type="predicted"/>
<accession>E4Z561</accession>
<evidence type="ECO:0000313" key="1">
    <source>
        <dbReference type="EMBL" id="CBY42839.1"/>
    </source>
</evidence>
<protein>
    <recommendedName>
        <fullName evidence="2">Phosphatidylinositol-specific phospholipase C X domain-containing protein</fullName>
    </recommendedName>
</protein>